<dbReference type="InterPro" id="IPR023780">
    <property type="entry name" value="Chromo_domain"/>
</dbReference>
<dbReference type="InterPro" id="IPR016197">
    <property type="entry name" value="Chromo-like_dom_sf"/>
</dbReference>
<dbReference type="SUPFAM" id="SSF53098">
    <property type="entry name" value="Ribonuclease H-like"/>
    <property type="match status" value="1"/>
</dbReference>
<sequence length="366" mass="43113">MAQESNEGVDEYLKSVYYNPKRPGSYGGAENLYRDVKEEGKIKLSRKQILEWLMSQDAYTLHKSARRNFKRNRVFVGGIDEEWQMDLADMQSLKQYNDGYRYLLVCIDVFSKYAWLVPIKSKTGPAIVEAFKVILSSGRKPQKIMTDQGTEFFNKPFQTLLNGENIQLFNTFNETKASVVERVIRTFKAKMWRYFTAKKTMRYVDMLPDLVYSYNNSRHRSIKTKPALVNAENEDDVFHTLYGSVFDNLQPVKYKFKIGDKVRVSKIKRKFEKGYLPNFSKEIFTVSKTLPRNPPVYKLKDYDDEELKGTFYDKELQKVIKHDDVYEVEKILKKRGKGQNVQYYVKWLGYPNKFNSWIPASQMNEL</sequence>
<dbReference type="PANTHER" id="PTHR46585">
    <property type="entry name" value="INTEGRASE CORE DOMAIN CONTAINING PROTEIN"/>
    <property type="match status" value="1"/>
</dbReference>
<dbReference type="EMBL" id="CACRXK020000120">
    <property type="protein sequence ID" value="CAB3978519.1"/>
    <property type="molecule type" value="Genomic_DNA"/>
</dbReference>
<dbReference type="InterPro" id="IPR036397">
    <property type="entry name" value="RNaseH_sf"/>
</dbReference>
<proteinExistence type="predicted"/>
<dbReference type="InterPro" id="IPR001584">
    <property type="entry name" value="Integrase_cat-core"/>
</dbReference>
<dbReference type="SMART" id="SM00298">
    <property type="entry name" value="CHROMO"/>
    <property type="match status" value="1"/>
</dbReference>
<dbReference type="OrthoDB" id="8871719at2759"/>
<dbReference type="Pfam" id="PF00665">
    <property type="entry name" value="rve"/>
    <property type="match status" value="1"/>
</dbReference>
<reference evidence="1" key="1">
    <citation type="submission" date="2020-04" db="EMBL/GenBank/DDBJ databases">
        <authorList>
            <person name="Alioto T."/>
            <person name="Alioto T."/>
            <person name="Gomez Garrido J."/>
        </authorList>
    </citation>
    <scope>NUCLEOTIDE SEQUENCE</scope>
    <source>
        <strain evidence="1">A484AB</strain>
    </source>
</reference>
<evidence type="ECO:0000313" key="1">
    <source>
        <dbReference type="EMBL" id="CAB3978519.1"/>
    </source>
</evidence>
<dbReference type="Proteomes" id="UP001152795">
    <property type="component" value="Unassembled WGS sequence"/>
</dbReference>
<comment type="caution">
    <text evidence="1">The sequence shown here is derived from an EMBL/GenBank/DDBJ whole genome shotgun (WGS) entry which is preliminary data.</text>
</comment>
<name>A0A6S7FRB5_PARCT</name>
<dbReference type="Pfam" id="PF00385">
    <property type="entry name" value="Chromo"/>
    <property type="match status" value="1"/>
</dbReference>
<dbReference type="Gene3D" id="3.30.420.10">
    <property type="entry name" value="Ribonuclease H-like superfamily/Ribonuclease H"/>
    <property type="match status" value="1"/>
</dbReference>
<dbReference type="SUPFAM" id="SSF54160">
    <property type="entry name" value="Chromo domain-like"/>
    <property type="match status" value="1"/>
</dbReference>
<keyword evidence="2" id="KW-1185">Reference proteome</keyword>
<dbReference type="Gene3D" id="2.40.50.40">
    <property type="match status" value="1"/>
</dbReference>
<dbReference type="PROSITE" id="PS50013">
    <property type="entry name" value="CHROMO_2"/>
    <property type="match status" value="1"/>
</dbReference>
<organism evidence="1 2">
    <name type="scientific">Paramuricea clavata</name>
    <name type="common">Red gorgonian</name>
    <name type="synonym">Violescent sea-whip</name>
    <dbReference type="NCBI Taxonomy" id="317549"/>
    <lineage>
        <taxon>Eukaryota</taxon>
        <taxon>Metazoa</taxon>
        <taxon>Cnidaria</taxon>
        <taxon>Anthozoa</taxon>
        <taxon>Octocorallia</taxon>
        <taxon>Malacalcyonacea</taxon>
        <taxon>Plexauridae</taxon>
        <taxon>Paramuricea</taxon>
    </lineage>
</organism>
<protein>
    <submittedName>
        <fullName evidence="1">Uncharacterized transposon-derived</fullName>
    </submittedName>
</protein>
<dbReference type="InterPro" id="IPR000953">
    <property type="entry name" value="Chromo/chromo_shadow_dom"/>
</dbReference>
<dbReference type="GO" id="GO:0003676">
    <property type="term" value="F:nucleic acid binding"/>
    <property type="evidence" value="ECO:0007669"/>
    <property type="project" value="InterPro"/>
</dbReference>
<dbReference type="AlphaFoldDB" id="A0A6S7FRB5"/>
<dbReference type="InterPro" id="IPR012337">
    <property type="entry name" value="RNaseH-like_sf"/>
</dbReference>
<dbReference type="PROSITE" id="PS50994">
    <property type="entry name" value="INTEGRASE"/>
    <property type="match status" value="1"/>
</dbReference>
<dbReference type="PANTHER" id="PTHR46585:SF1">
    <property type="entry name" value="CHROMO DOMAIN-CONTAINING PROTEIN"/>
    <property type="match status" value="1"/>
</dbReference>
<accession>A0A6S7FRB5</accession>
<dbReference type="CDD" id="cd00024">
    <property type="entry name" value="CD_CSD"/>
    <property type="match status" value="1"/>
</dbReference>
<dbReference type="GO" id="GO:0015074">
    <property type="term" value="P:DNA integration"/>
    <property type="evidence" value="ECO:0007669"/>
    <property type="project" value="InterPro"/>
</dbReference>
<gene>
    <name evidence="1" type="ORF">PACLA_8A052442</name>
</gene>
<evidence type="ECO:0000313" key="2">
    <source>
        <dbReference type="Proteomes" id="UP001152795"/>
    </source>
</evidence>